<organism evidence="4 5">
    <name type="scientific">Morus notabilis</name>
    <dbReference type="NCBI Taxonomy" id="981085"/>
    <lineage>
        <taxon>Eukaryota</taxon>
        <taxon>Viridiplantae</taxon>
        <taxon>Streptophyta</taxon>
        <taxon>Embryophyta</taxon>
        <taxon>Tracheophyta</taxon>
        <taxon>Spermatophyta</taxon>
        <taxon>Magnoliopsida</taxon>
        <taxon>eudicotyledons</taxon>
        <taxon>Gunneridae</taxon>
        <taxon>Pentapetalae</taxon>
        <taxon>rosids</taxon>
        <taxon>fabids</taxon>
        <taxon>Rosales</taxon>
        <taxon>Moraceae</taxon>
        <taxon>Moreae</taxon>
        <taxon>Morus</taxon>
    </lineage>
</organism>
<keyword evidence="4" id="KW-0378">Hydrolase</keyword>
<name>W9RGV8_9ROSA</name>
<evidence type="ECO:0000313" key="4">
    <source>
        <dbReference type="EMBL" id="EXB54651.1"/>
    </source>
</evidence>
<dbReference type="PANTHER" id="PTHR10353:SF29">
    <property type="entry name" value="BETA-GLUCOSIDASE 11"/>
    <property type="match status" value="1"/>
</dbReference>
<dbReference type="EMBL" id="KE344194">
    <property type="protein sequence ID" value="EXB54651.1"/>
    <property type="molecule type" value="Genomic_DNA"/>
</dbReference>
<proteinExistence type="inferred from homology"/>
<dbReference type="GO" id="GO:0008422">
    <property type="term" value="F:beta-glucosidase activity"/>
    <property type="evidence" value="ECO:0007669"/>
    <property type="project" value="TreeGrafter"/>
</dbReference>
<dbReference type="InterPro" id="IPR017853">
    <property type="entry name" value="GH"/>
</dbReference>
<dbReference type="Gene3D" id="3.20.20.80">
    <property type="entry name" value="Glycosidases"/>
    <property type="match status" value="1"/>
</dbReference>
<dbReference type="eggNOG" id="KOG0626">
    <property type="taxonomic scope" value="Eukaryota"/>
</dbReference>
<accession>W9RGV8</accession>
<gene>
    <name evidence="4" type="ORF">L484_022512</name>
</gene>
<dbReference type="Pfam" id="PF00232">
    <property type="entry name" value="Glyco_hydro_1"/>
    <property type="match status" value="2"/>
</dbReference>
<dbReference type="InterPro" id="IPR001360">
    <property type="entry name" value="Glyco_hydro_1"/>
</dbReference>
<protein>
    <submittedName>
        <fullName evidence="4">Hydroxyisourate hydrolase</fullName>
    </submittedName>
</protein>
<dbReference type="PANTHER" id="PTHR10353">
    <property type="entry name" value="GLYCOSYL HYDROLASE"/>
    <property type="match status" value="1"/>
</dbReference>
<sequence length="297" mass="33003">MFNSCGIPQVSYFVKIAVTPPRVVVAARSDVAIHIGSLPPTTMSLPKSPSFLPHHGSHRKASPHMEGAANQDGEDSEEDVQLIVKTGLDAFRFSISWSRLIPRIQPHVTLHHSDLSQVLEDEYGGWVSRKFMYVSSAIAGSLPPKLCSRPLGVGDCSTGNSSTEPYTAAHHMLLAHASVARLYEKNYKDKQQGFVGINIFAYWFIPLTDSNEDKIATQRANDFYIVWIELLQCDVKDKSSTIQSENRDVIADMGVKLYRMPLSHKPVQNDPSIFEFDAVSNHTLGSDRNSRVYKATS</sequence>
<dbReference type="SUPFAM" id="SSF51445">
    <property type="entry name" value="(Trans)glycosidases"/>
    <property type="match status" value="1"/>
</dbReference>
<evidence type="ECO:0000256" key="3">
    <source>
        <dbReference type="SAM" id="MobiDB-lite"/>
    </source>
</evidence>
<reference evidence="5" key="1">
    <citation type="submission" date="2013-01" db="EMBL/GenBank/DDBJ databases">
        <title>Draft Genome Sequence of a Mulberry Tree, Morus notabilis C.K. Schneid.</title>
        <authorList>
            <person name="He N."/>
            <person name="Zhao S."/>
        </authorList>
    </citation>
    <scope>NUCLEOTIDE SEQUENCE</scope>
</reference>
<comment type="similarity">
    <text evidence="1 2">Belongs to the glycosyl hydrolase 1 family.</text>
</comment>
<evidence type="ECO:0000256" key="1">
    <source>
        <dbReference type="ARBA" id="ARBA00010838"/>
    </source>
</evidence>
<feature type="region of interest" description="Disordered" evidence="3">
    <location>
        <begin position="44"/>
        <end position="78"/>
    </location>
</feature>
<dbReference type="Proteomes" id="UP000030645">
    <property type="component" value="Unassembled WGS sequence"/>
</dbReference>
<dbReference type="GO" id="GO:0005975">
    <property type="term" value="P:carbohydrate metabolic process"/>
    <property type="evidence" value="ECO:0007669"/>
    <property type="project" value="InterPro"/>
</dbReference>
<evidence type="ECO:0000256" key="2">
    <source>
        <dbReference type="RuleBase" id="RU003690"/>
    </source>
</evidence>
<dbReference type="STRING" id="981085.W9RGV8"/>
<keyword evidence="5" id="KW-1185">Reference proteome</keyword>
<dbReference type="AlphaFoldDB" id="W9RGV8"/>
<evidence type="ECO:0000313" key="5">
    <source>
        <dbReference type="Proteomes" id="UP000030645"/>
    </source>
</evidence>